<organism evidence="7 8">
    <name type="scientific">Kribbella albertanoniae</name>
    <dbReference type="NCBI Taxonomy" id="1266829"/>
    <lineage>
        <taxon>Bacteria</taxon>
        <taxon>Bacillati</taxon>
        <taxon>Actinomycetota</taxon>
        <taxon>Actinomycetes</taxon>
        <taxon>Propionibacteriales</taxon>
        <taxon>Kribbellaceae</taxon>
        <taxon>Kribbella</taxon>
    </lineage>
</organism>
<dbReference type="PANTHER" id="PTHR43197">
    <property type="entry name" value="UTP--GLUCOSE-1-PHOSPHATE URIDYLYLTRANSFERASE"/>
    <property type="match status" value="1"/>
</dbReference>
<dbReference type="InterPro" id="IPR005835">
    <property type="entry name" value="NTP_transferase_dom"/>
</dbReference>
<evidence type="ECO:0000256" key="2">
    <source>
        <dbReference type="ARBA" id="ARBA00012415"/>
    </source>
</evidence>
<dbReference type="GO" id="GO:0006011">
    <property type="term" value="P:UDP-alpha-D-glucose metabolic process"/>
    <property type="evidence" value="ECO:0007669"/>
    <property type="project" value="InterPro"/>
</dbReference>
<keyword evidence="8" id="KW-1185">Reference proteome</keyword>
<evidence type="ECO:0000259" key="6">
    <source>
        <dbReference type="Pfam" id="PF00483"/>
    </source>
</evidence>
<protein>
    <recommendedName>
        <fullName evidence="2">UTP--glucose-1-phosphate uridylyltransferase</fullName>
        <ecNumber evidence="2">2.7.7.9</ecNumber>
    </recommendedName>
</protein>
<comment type="catalytic activity">
    <reaction evidence="5">
        <text>alpha-D-glucose 1-phosphate + UTP + H(+) = UDP-alpha-D-glucose + diphosphate</text>
        <dbReference type="Rhea" id="RHEA:19889"/>
        <dbReference type="ChEBI" id="CHEBI:15378"/>
        <dbReference type="ChEBI" id="CHEBI:33019"/>
        <dbReference type="ChEBI" id="CHEBI:46398"/>
        <dbReference type="ChEBI" id="CHEBI:58601"/>
        <dbReference type="ChEBI" id="CHEBI:58885"/>
        <dbReference type="EC" id="2.7.7.9"/>
    </reaction>
</comment>
<dbReference type="EC" id="2.7.7.9" evidence="2"/>
<keyword evidence="4" id="KW-0548">Nucleotidyltransferase</keyword>
<dbReference type="RefSeq" id="WP_132400365.1">
    <property type="nucleotide sequence ID" value="NZ_SMKA01000002.1"/>
</dbReference>
<dbReference type="EMBL" id="SMKA01000002">
    <property type="protein sequence ID" value="TDC35518.1"/>
    <property type="molecule type" value="Genomic_DNA"/>
</dbReference>
<dbReference type="GO" id="GO:0003983">
    <property type="term" value="F:UTP:glucose-1-phosphate uridylyltransferase activity"/>
    <property type="evidence" value="ECO:0007669"/>
    <property type="project" value="UniProtKB-EC"/>
</dbReference>
<evidence type="ECO:0000256" key="1">
    <source>
        <dbReference type="ARBA" id="ARBA00006890"/>
    </source>
</evidence>
<accession>A0A4R4QIK9</accession>
<proteinExistence type="inferred from homology"/>
<dbReference type="InterPro" id="IPR005771">
    <property type="entry name" value="GalU_uridylyltTrfase_bac/arc"/>
</dbReference>
<evidence type="ECO:0000256" key="3">
    <source>
        <dbReference type="ARBA" id="ARBA00022679"/>
    </source>
</evidence>
<evidence type="ECO:0000256" key="5">
    <source>
        <dbReference type="ARBA" id="ARBA00048128"/>
    </source>
</evidence>
<evidence type="ECO:0000313" key="7">
    <source>
        <dbReference type="EMBL" id="TDC35518.1"/>
    </source>
</evidence>
<evidence type="ECO:0000313" key="8">
    <source>
        <dbReference type="Proteomes" id="UP000295075"/>
    </source>
</evidence>
<dbReference type="Proteomes" id="UP000295075">
    <property type="component" value="Unassembled WGS sequence"/>
</dbReference>
<name>A0A4R4QIK9_9ACTN</name>
<comment type="caution">
    <text evidence="7">The sequence shown here is derived from an EMBL/GenBank/DDBJ whole genome shotgun (WGS) entry which is preliminary data.</text>
</comment>
<evidence type="ECO:0000256" key="4">
    <source>
        <dbReference type="ARBA" id="ARBA00022695"/>
    </source>
</evidence>
<dbReference type="AlphaFoldDB" id="A0A4R4QIK9"/>
<comment type="similarity">
    <text evidence="1">Belongs to the UDPGP type 2 family.</text>
</comment>
<feature type="domain" description="Nucleotidyl transferase" evidence="6">
    <location>
        <begin position="2"/>
        <end position="218"/>
    </location>
</feature>
<dbReference type="Gene3D" id="3.90.550.10">
    <property type="entry name" value="Spore Coat Polysaccharide Biosynthesis Protein SpsA, Chain A"/>
    <property type="match status" value="1"/>
</dbReference>
<keyword evidence="3" id="KW-0808">Transferase</keyword>
<dbReference type="InterPro" id="IPR029044">
    <property type="entry name" value="Nucleotide-diphossugar_trans"/>
</dbReference>
<dbReference type="SUPFAM" id="SSF53448">
    <property type="entry name" value="Nucleotide-diphospho-sugar transferases"/>
    <property type="match status" value="1"/>
</dbReference>
<dbReference type="OrthoDB" id="9803306at2"/>
<reference evidence="7 8" key="1">
    <citation type="submission" date="2019-03" db="EMBL/GenBank/DDBJ databases">
        <title>Draft genome sequences of novel Actinobacteria.</title>
        <authorList>
            <person name="Sahin N."/>
            <person name="Ay H."/>
            <person name="Saygin H."/>
        </authorList>
    </citation>
    <scope>NUCLEOTIDE SEQUENCE [LARGE SCALE GENOMIC DNA]</scope>
    <source>
        <strain evidence="7 8">JCM 30547</strain>
    </source>
</reference>
<gene>
    <name evidence="7" type="ORF">E1261_01245</name>
</gene>
<dbReference type="PANTHER" id="PTHR43197:SF1">
    <property type="entry name" value="UTP--GLUCOSE-1-PHOSPHATE URIDYLYLTRANSFERASE"/>
    <property type="match status" value="1"/>
</dbReference>
<dbReference type="Pfam" id="PF00483">
    <property type="entry name" value="NTP_transferase"/>
    <property type="match status" value="1"/>
</dbReference>
<sequence>MKAVITAAGSGSRWFPVAAVLNKAMLPVGAVPVLQHLVAELAGAGLTDIAVVLRPDDDLVPRYFSEDLDLRESFVRTGRLDRYEPVAAFHRSLRGLSLTWIRQQPAPYGSACALLAARDWIGDDVWMAVSSDDLVLRAEGNDLADLAAAAAAVPSSTAVQVVRVPPERVSACGIVEVRQAAGRLELERLIEKPEPGRTDSDLCFVSRMVLGPGFLGTLDQLPADPRTGEFVAAQAIDRYARDHVVAVHQLAGRHFDCGSVSGWLDANLAVRA</sequence>